<organism evidence="1 2">
    <name type="scientific">Cannabis sativa</name>
    <name type="common">Hemp</name>
    <name type="synonym">Marijuana</name>
    <dbReference type="NCBI Taxonomy" id="3483"/>
    <lineage>
        <taxon>Eukaryota</taxon>
        <taxon>Viridiplantae</taxon>
        <taxon>Streptophyta</taxon>
        <taxon>Embryophyta</taxon>
        <taxon>Tracheophyta</taxon>
        <taxon>Spermatophyta</taxon>
        <taxon>Magnoliopsida</taxon>
        <taxon>eudicotyledons</taxon>
        <taxon>Gunneridae</taxon>
        <taxon>Pentapetalae</taxon>
        <taxon>rosids</taxon>
        <taxon>fabids</taxon>
        <taxon>Rosales</taxon>
        <taxon>Cannabaceae</taxon>
        <taxon>Cannabis</taxon>
    </lineage>
</organism>
<dbReference type="PANTHER" id="PTHR36702">
    <property type="entry name" value="HOLLIDAY JUNCTION RESOLVASE"/>
    <property type="match status" value="1"/>
</dbReference>
<accession>A0A7J6F930</accession>
<dbReference type="AlphaFoldDB" id="A0A7J6F930"/>
<reference evidence="1 2" key="1">
    <citation type="journal article" date="2020" name="bioRxiv">
        <title>Sequence and annotation of 42 cannabis genomes reveals extensive copy number variation in cannabinoid synthesis and pathogen resistance genes.</title>
        <authorList>
            <person name="Mckernan K.J."/>
            <person name="Helbert Y."/>
            <person name="Kane L.T."/>
            <person name="Ebling H."/>
            <person name="Zhang L."/>
            <person name="Liu B."/>
            <person name="Eaton Z."/>
            <person name="Mclaughlin S."/>
            <person name="Kingan S."/>
            <person name="Baybayan P."/>
            <person name="Concepcion G."/>
            <person name="Jordan M."/>
            <person name="Riva A."/>
            <person name="Barbazuk W."/>
            <person name="Harkins T."/>
        </authorList>
    </citation>
    <scope>NUCLEOTIDE SEQUENCE [LARGE SCALE GENOMIC DNA]</scope>
    <source>
        <strain evidence="2">cv. Jamaican Lion 4</strain>
        <tissue evidence="1">Leaf</tissue>
    </source>
</reference>
<dbReference type="PANTHER" id="PTHR36702:SF1">
    <property type="entry name" value="HOLLIDAY JUNCTION RESOLVASE"/>
    <property type="match status" value="1"/>
</dbReference>
<evidence type="ECO:0000313" key="1">
    <source>
        <dbReference type="EMBL" id="KAF4367247.1"/>
    </source>
</evidence>
<dbReference type="InterPro" id="IPR027902">
    <property type="entry name" value="DUF4487"/>
</dbReference>
<comment type="caution">
    <text evidence="1">The sequence shown here is derived from an EMBL/GenBank/DDBJ whole genome shotgun (WGS) entry which is preliminary data.</text>
</comment>
<name>A0A7J6F930_CANSA</name>
<dbReference type="Proteomes" id="UP000583929">
    <property type="component" value="Unassembled WGS sequence"/>
</dbReference>
<evidence type="ECO:0000313" key="2">
    <source>
        <dbReference type="Proteomes" id="UP000583929"/>
    </source>
</evidence>
<gene>
    <name evidence="1" type="ORF">G4B88_026754</name>
</gene>
<proteinExistence type="predicted"/>
<dbReference type="EMBL" id="JAATIQ010000247">
    <property type="protein sequence ID" value="KAF4367247.1"/>
    <property type="molecule type" value="Genomic_DNA"/>
</dbReference>
<protein>
    <submittedName>
        <fullName evidence="1">Uncharacterized protein</fullName>
    </submittedName>
</protein>
<dbReference type="Pfam" id="PF14868">
    <property type="entry name" value="DUF4487"/>
    <property type="match status" value="1"/>
</dbReference>
<sequence>MDPKKSTNDLKTILDAIKSSDVVESRTQLLYELGELKLSEKSDLVSLIECLTLDILGRLHLSGCNSVHVKQGHNTCGFKAPGIGYILLSMPVSYPCNEVKHMVRKAPEDDSHVLRGVSRRGAYRTVFSVLVPTLSLLVDFLSFSTASYSALARIPISANRTLMDATEKFILEQLNLTKELLSEIKKINSHGSEVLKIAHMVIDAVIRLCGVYSEAVTWNVTDEKLDTENSSMECEVINNMNHVIDITKCSIGKLHEIGIIAANSGGSLVSILNVSWKGVVSLLQLGEGILAIKMNVADIISSLISLANEYLKSVAEAWSSSLKEPISAVEARRKFIPLRFYLINALKISALYPCQACTVHREITLCILMILTLKVSWSKDKLLKAASEAFSELLGKTSFDLLNSFLSSDQVEQKLKLEVVDSLFRNESFANSIPGDMNDHNKILPMDDTLSSQLFSGVRSLLLGRVALFLSFLRCSPDLKEDIKLGLARKLGWFLDSLIDEEVYSSVLVLQLPVLCCSEKKETLVWQPMFSCLLDALKSFLVVVSSSDAWMEVEAFLLKNLCHPHFLCWEIVMELWCFILRYAESGMVSGFINKICSLIKLLASSQSVLDPSSGMRKLARSISMLISFGAQSLVDQVFKSIIGDSRSQLSSIMCSALFMEGFPLNLLSDKMKSIAAERILADFLDFIESFEEKSITATNDGVSGVPVFALSASMQSLQINLSDIGVKILQFLVSLIHNYGVCVDKLRKEQYRKLLSETLAIISNMKHLYSSEGMIKLLLELENLFISGPAASDRDLYECKPNLALFMAGLAHMPMAEADKDSTKISAASQLYQMMLKERHWALIHLTITAFGYFSARTSCDELWRFVPENAALSYDLEYGKEANEERFMSEFKVFLDKGTDIDITTSSSGGEQLGQLSKEGLTLKEMFQKIPTIKTETVAVSETMEIDDEKQSMEVDVEKQHSRKRKLPDGISKGMELLQSGLKVIVNGLSEWHQTQPESSNNELHDQLKTHCSRLEDEISRLAGLAGGN</sequence>
<keyword evidence="2" id="KW-1185">Reference proteome</keyword>